<organism evidence="6 8">
    <name type="scientific">Draconibacterium orientale</name>
    <dbReference type="NCBI Taxonomy" id="1168034"/>
    <lineage>
        <taxon>Bacteria</taxon>
        <taxon>Pseudomonadati</taxon>
        <taxon>Bacteroidota</taxon>
        <taxon>Bacteroidia</taxon>
        <taxon>Marinilabiliales</taxon>
        <taxon>Prolixibacteraceae</taxon>
        <taxon>Draconibacterium</taxon>
    </lineage>
</organism>
<accession>X5DCY7</accession>
<evidence type="ECO:0000259" key="1">
    <source>
        <dbReference type="Pfam" id="PF07944"/>
    </source>
</evidence>
<dbReference type="SUPFAM" id="SSF48208">
    <property type="entry name" value="Six-hairpin glycosidases"/>
    <property type="match status" value="1"/>
</dbReference>
<dbReference type="HOGENOM" id="CLU_008033_1_0_10"/>
<dbReference type="Pfam" id="PF16375">
    <property type="entry name" value="DUF4986"/>
    <property type="match status" value="1"/>
</dbReference>
<feature type="domain" description="Non-reducing end beta-L-arabinofuranosidase-like GH127 middle" evidence="4">
    <location>
        <begin position="428"/>
        <end position="522"/>
    </location>
</feature>
<dbReference type="InterPro" id="IPR012878">
    <property type="entry name" value="Beta-AFase-like_GH127_cat"/>
</dbReference>
<reference evidence="5 7" key="1">
    <citation type="submission" date="2014-03" db="EMBL/GenBank/DDBJ databases">
        <title>Complete genome sequence of a deeply braunched marine Bacteroidia bacterium Draconibacterium orientale type strain FH5T.</title>
        <authorList>
            <person name="Li X."/>
            <person name="Wang X."/>
            <person name="Xie Z."/>
            <person name="Du Z."/>
            <person name="Chen G."/>
        </authorList>
    </citation>
    <scope>NUCLEOTIDE SEQUENCE [LARGE SCALE GENOMIC DNA]</scope>
    <source>
        <strain evidence="5 7">FH5</strain>
    </source>
</reference>
<feature type="domain" description="Glycoside hydrolase GH146 substrate-binding" evidence="3">
    <location>
        <begin position="657"/>
        <end position="792"/>
    </location>
</feature>
<evidence type="ECO:0000313" key="6">
    <source>
        <dbReference type="EMBL" id="SET47686.1"/>
    </source>
</evidence>
<evidence type="ECO:0000313" key="7">
    <source>
        <dbReference type="Proteomes" id="UP000023772"/>
    </source>
</evidence>
<feature type="domain" description="DUF4986" evidence="2">
    <location>
        <begin position="550"/>
        <end position="632"/>
    </location>
</feature>
<evidence type="ECO:0000259" key="4">
    <source>
        <dbReference type="Pfam" id="PF20736"/>
    </source>
</evidence>
<dbReference type="EMBL" id="CP007451">
    <property type="protein sequence ID" value="AHW58814.1"/>
    <property type="molecule type" value="Genomic_DNA"/>
</dbReference>
<evidence type="ECO:0000313" key="8">
    <source>
        <dbReference type="Proteomes" id="UP000181981"/>
    </source>
</evidence>
<dbReference type="InterPro" id="IPR032275">
    <property type="entry name" value="DUF4986"/>
</dbReference>
<dbReference type="eggNOG" id="COG3533">
    <property type="taxonomic scope" value="Bacteria"/>
</dbReference>
<reference evidence="6 8" key="2">
    <citation type="submission" date="2016-10" db="EMBL/GenBank/DDBJ databases">
        <authorList>
            <person name="de Groot N.N."/>
        </authorList>
    </citation>
    <scope>NUCLEOTIDE SEQUENCE [LARGE SCALE GENOMIC DNA]</scope>
    <source>
        <strain evidence="6 8">DSM 25947</strain>
    </source>
</reference>
<keyword evidence="7" id="KW-1185">Reference proteome</keyword>
<dbReference type="AlphaFoldDB" id="X5DCY7"/>
<dbReference type="RefSeq" id="WP_038555091.1">
    <property type="nucleotide sequence ID" value="NZ_FOHT01000014.1"/>
</dbReference>
<dbReference type="PANTHER" id="PTHR31151">
    <property type="entry name" value="PROLINE-TRNA LIGASE (DUF1680)"/>
    <property type="match status" value="1"/>
</dbReference>
<gene>
    <name evidence="5" type="ORF">FH5T_02330</name>
    <name evidence="6" type="ORF">SAMN05444285_11420</name>
</gene>
<dbReference type="Pfam" id="PF20736">
    <property type="entry name" value="Glyco_hydro127M"/>
    <property type="match status" value="1"/>
</dbReference>
<dbReference type="KEGG" id="dori:FH5T_02330"/>
<dbReference type="EMBL" id="FOHT01000014">
    <property type="protein sequence ID" value="SET47686.1"/>
    <property type="molecule type" value="Genomic_DNA"/>
</dbReference>
<dbReference type="GO" id="GO:0005975">
    <property type="term" value="P:carbohydrate metabolic process"/>
    <property type="evidence" value="ECO:0007669"/>
    <property type="project" value="InterPro"/>
</dbReference>
<dbReference type="Proteomes" id="UP000023772">
    <property type="component" value="Chromosome"/>
</dbReference>
<dbReference type="InterPro" id="IPR008928">
    <property type="entry name" value="6-hairpin_glycosidase_sf"/>
</dbReference>
<proteinExistence type="predicted"/>
<sequence>MNKLLYILLIVSVVITDTKHLCAQTKLYSNEFPLSDVQLLDGPFKKARDLNIEVLLQYDADRFLAPYRKEAGLDPRKPTYPNWEGLDGHVGGHYLSAMAMNYAATGNKECKRRMDYMLKELKECQEANAVNNPEWGVGYAGGFPNSAKLWSTFKKGDFGVYFGSWAPFYNLHKMFAGLRDAWLYGESEEAKNMFLKFCDWGINLTADLSDQQMETMLGMEHGGMNEVYADAYQITGDEKYLTAAKRFSHHKFLEPLSNDIDNLDNQHANTQIPKFIGFGRIAELNNDEQYREAARFSWETITQNRSLAFGGNSRREHFPSESSCIDFVHVNDGPESCNSYNMLKLTEDLFRIYPEAKYADYYERTLFNHILSTQHPEHGGYVYFTPARPRHYRVYSAPNEAMWCCVGTGMENHGQYNRFIYTHSDDDLYLNLFVASELNWKEKGIQLKQETTFPYSEQTKLTITKGTSVFRLKVRYPAWVKNGALNIKVNGEALEYNSQPSSYINIDRTWKKGDEVVIELPMQSTIEHLPNVTEYIAFMHGPILLGAKTGTEDLRGLIADDGRWGQYSSGQYLPVDKAPILVEDDMENLGDKLEPVDGKPLHFKLNVKMVNPMDLTLEPFSQIHDARYMMYWLALTNDGYQAYVDSLAANEQAKLAIEKRTVDYVATGEQQPETDHAMQQERSRSGNNQNQFYREAASGGYFSYDFATNSETNLSLFVRYWGAEWGGRKFNIYIDDEKVVTEDNTGRWEISAFQDIVYSIPNSMVEGKSNVRIKFEALPGNTAGAVYEIRLLRTELKD</sequence>
<dbReference type="PANTHER" id="PTHR31151:SF0">
    <property type="entry name" value="PROLINE-TRNA LIGASE (DUF1680)"/>
    <property type="match status" value="1"/>
</dbReference>
<dbReference type="InterPro" id="IPR049046">
    <property type="entry name" value="Beta-AFase-like_GH127_middle"/>
</dbReference>
<dbReference type="Pfam" id="PF07944">
    <property type="entry name" value="Beta-AFase-like_GH127_cat"/>
    <property type="match status" value="1"/>
</dbReference>
<feature type="domain" description="Non-reducing end beta-L-arabinofuranosidase-like GH127 catalytic" evidence="1">
    <location>
        <begin position="36"/>
        <end position="417"/>
    </location>
</feature>
<dbReference type="OrthoDB" id="9757939at2"/>
<evidence type="ECO:0000259" key="2">
    <source>
        <dbReference type="Pfam" id="PF16375"/>
    </source>
</evidence>
<name>X5DCY7_9BACT</name>
<dbReference type="Proteomes" id="UP000181981">
    <property type="component" value="Unassembled WGS sequence"/>
</dbReference>
<evidence type="ECO:0000313" key="5">
    <source>
        <dbReference type="EMBL" id="AHW58814.1"/>
    </source>
</evidence>
<dbReference type="InterPro" id="IPR046544">
    <property type="entry name" value="GH146_SB_dom"/>
</dbReference>
<dbReference type="STRING" id="1168034.FH5T_02330"/>
<dbReference type="Pfam" id="PF20620">
    <property type="entry name" value="DUF6805"/>
    <property type="match status" value="1"/>
</dbReference>
<evidence type="ECO:0000259" key="3">
    <source>
        <dbReference type="Pfam" id="PF20620"/>
    </source>
</evidence>
<protein>
    <submittedName>
        <fullName evidence="5">Acetyl-CoA carboxylase</fullName>
    </submittedName>
</protein>